<gene>
    <name evidence="8" type="primary">lepB_2</name>
    <name evidence="8" type="ORF">GCM10008942_00230</name>
</gene>
<evidence type="ECO:0000256" key="4">
    <source>
        <dbReference type="ARBA" id="ARBA00019232"/>
    </source>
</evidence>
<evidence type="ECO:0000256" key="2">
    <source>
        <dbReference type="ARBA" id="ARBA00009370"/>
    </source>
</evidence>
<proteinExistence type="inferred from homology"/>
<dbReference type="InterPro" id="IPR019533">
    <property type="entry name" value="Peptidase_S26"/>
</dbReference>
<dbReference type="InterPro" id="IPR000223">
    <property type="entry name" value="Pept_S26A_signal_pept_1"/>
</dbReference>
<keyword evidence="5 6" id="KW-0378">Hydrolase</keyword>
<comment type="caution">
    <text evidence="8">The sequence shown here is derived from an EMBL/GenBank/DDBJ whole genome shotgun (WGS) entry which is preliminary data.</text>
</comment>
<evidence type="ECO:0000256" key="1">
    <source>
        <dbReference type="ARBA" id="ARBA00000677"/>
    </source>
</evidence>
<organism evidence="8 9">
    <name type="scientific">Rhizomicrobium electricum</name>
    <dbReference type="NCBI Taxonomy" id="480070"/>
    <lineage>
        <taxon>Bacteria</taxon>
        <taxon>Pseudomonadati</taxon>
        <taxon>Pseudomonadota</taxon>
        <taxon>Alphaproteobacteria</taxon>
        <taxon>Micropepsales</taxon>
        <taxon>Micropepsaceae</taxon>
        <taxon>Rhizomicrobium</taxon>
    </lineage>
</organism>
<dbReference type="PANTHER" id="PTHR43390">
    <property type="entry name" value="SIGNAL PEPTIDASE I"/>
    <property type="match status" value="1"/>
</dbReference>
<dbReference type="PANTHER" id="PTHR43390:SF1">
    <property type="entry name" value="CHLOROPLAST PROCESSING PEPTIDASE"/>
    <property type="match status" value="1"/>
</dbReference>
<reference evidence="8 9" key="1">
    <citation type="journal article" date="2019" name="Int. J. Syst. Evol. Microbiol.">
        <title>The Global Catalogue of Microorganisms (GCM) 10K type strain sequencing project: providing services to taxonomists for standard genome sequencing and annotation.</title>
        <authorList>
            <consortium name="The Broad Institute Genomics Platform"/>
            <consortium name="The Broad Institute Genome Sequencing Center for Infectious Disease"/>
            <person name="Wu L."/>
            <person name="Ma J."/>
        </authorList>
    </citation>
    <scope>NUCLEOTIDE SEQUENCE [LARGE SCALE GENOMIC DNA]</scope>
    <source>
        <strain evidence="8 9">JCM 15089</strain>
    </source>
</reference>
<comment type="subcellular location">
    <subcellularLocation>
        <location evidence="6">Membrane</location>
        <topology evidence="6">Single-pass type II membrane protein</topology>
    </subcellularLocation>
</comment>
<evidence type="ECO:0000256" key="3">
    <source>
        <dbReference type="ARBA" id="ARBA00013208"/>
    </source>
</evidence>
<dbReference type="InterPro" id="IPR019758">
    <property type="entry name" value="Pept_S26A_signal_pept_1_CS"/>
</dbReference>
<dbReference type="InterPro" id="IPR019757">
    <property type="entry name" value="Pept_S26A_signal_pept_1_Lys-AS"/>
</dbReference>
<dbReference type="Gene3D" id="2.10.109.10">
    <property type="entry name" value="Umud Fragment, subunit A"/>
    <property type="match status" value="1"/>
</dbReference>
<dbReference type="SUPFAM" id="SSF51306">
    <property type="entry name" value="LexA/Signal peptidase"/>
    <property type="match status" value="1"/>
</dbReference>
<comment type="catalytic activity">
    <reaction evidence="1 6">
        <text>Cleavage of hydrophobic, N-terminal signal or leader sequences from secreted and periplasmic proteins.</text>
        <dbReference type="EC" id="3.4.21.89"/>
    </reaction>
</comment>
<comment type="similarity">
    <text evidence="2 6">Belongs to the peptidase S26 family.</text>
</comment>
<evidence type="ECO:0000259" key="7">
    <source>
        <dbReference type="Pfam" id="PF10502"/>
    </source>
</evidence>
<dbReference type="Pfam" id="PF10502">
    <property type="entry name" value="Peptidase_S26"/>
    <property type="match status" value="1"/>
</dbReference>
<feature type="domain" description="Peptidase S26" evidence="7">
    <location>
        <begin position="31"/>
        <end position="246"/>
    </location>
</feature>
<evidence type="ECO:0000313" key="8">
    <source>
        <dbReference type="EMBL" id="GAA0555736.1"/>
    </source>
</evidence>
<protein>
    <recommendedName>
        <fullName evidence="4 6">Signal peptidase I</fullName>
        <ecNumber evidence="3 6">3.4.21.89</ecNumber>
    </recommendedName>
</protein>
<dbReference type="RefSeq" id="WP_208393670.1">
    <property type="nucleotide sequence ID" value="NZ_BAAADD010000001.1"/>
</dbReference>
<accession>A0ABN1DZC8</accession>
<evidence type="ECO:0000256" key="5">
    <source>
        <dbReference type="ARBA" id="ARBA00022801"/>
    </source>
</evidence>
<dbReference type="InterPro" id="IPR036286">
    <property type="entry name" value="LexA/Signal_pep-like_sf"/>
</dbReference>
<dbReference type="EMBL" id="BAAADD010000001">
    <property type="protein sequence ID" value="GAA0555736.1"/>
    <property type="molecule type" value="Genomic_DNA"/>
</dbReference>
<sequence>MTRSWWFAAWIRLRKALRRYKAAERSRLVWDYAKEPLLIFGAVYMGAAALAQPFYVPSGSMQPSLGIGDFLIATKFSYGYNRYSLPFASGSTPTQQIFASLPQAGDVVVFRKPGHESQTLVKRVVGLPGDRVQMIAGRLWINGKELALRPDGIGKAENGPTEDPPGAYEEVYRFIETLPNGRQHPIYKKGWNGFFDDTPEYVVPPGHLFVMGDNRDDSADSRVPLERNGVGFLPAANVTGRARLVIVSVDFVNADGVWEWPLNVRKDRTLRQVR</sequence>
<dbReference type="NCBIfam" id="TIGR02227">
    <property type="entry name" value="sigpep_I_bact"/>
    <property type="match status" value="1"/>
</dbReference>
<dbReference type="Proteomes" id="UP001499951">
    <property type="component" value="Unassembled WGS sequence"/>
</dbReference>
<keyword evidence="6" id="KW-0645">Protease</keyword>
<evidence type="ECO:0000256" key="6">
    <source>
        <dbReference type="RuleBase" id="RU362042"/>
    </source>
</evidence>
<keyword evidence="9" id="KW-1185">Reference proteome</keyword>
<dbReference type="PROSITE" id="PS00761">
    <property type="entry name" value="SPASE_I_3"/>
    <property type="match status" value="1"/>
</dbReference>
<evidence type="ECO:0000313" key="9">
    <source>
        <dbReference type="Proteomes" id="UP001499951"/>
    </source>
</evidence>
<dbReference type="CDD" id="cd06530">
    <property type="entry name" value="S26_SPase_I"/>
    <property type="match status" value="1"/>
</dbReference>
<dbReference type="PROSITE" id="PS00760">
    <property type="entry name" value="SPASE_I_2"/>
    <property type="match status" value="1"/>
</dbReference>
<dbReference type="PRINTS" id="PR00727">
    <property type="entry name" value="LEADERPTASE"/>
</dbReference>
<dbReference type="EC" id="3.4.21.89" evidence="3 6"/>
<name>A0ABN1DZC8_9PROT</name>